<evidence type="ECO:0000313" key="14">
    <source>
        <dbReference type="Proteomes" id="UP000215616"/>
    </source>
</evidence>
<keyword evidence="10" id="KW-0157">Chromophore</keyword>
<keyword evidence="8 13" id="KW-0418">Kinase</keyword>
<dbReference type="SUPFAM" id="SSF55874">
    <property type="entry name" value="ATPase domain of HSP90 chaperone/DNA topoisomerase II/histidine kinase"/>
    <property type="match status" value="1"/>
</dbReference>
<dbReference type="Proteomes" id="UP000215616">
    <property type="component" value="Unassembled WGS sequence"/>
</dbReference>
<evidence type="ECO:0000256" key="9">
    <source>
        <dbReference type="ARBA" id="ARBA00022840"/>
    </source>
</evidence>
<dbReference type="Gene3D" id="3.30.450.270">
    <property type="match status" value="1"/>
</dbReference>
<keyword evidence="3" id="KW-0600">Photoreceptor protein</keyword>
<evidence type="ECO:0000256" key="6">
    <source>
        <dbReference type="ARBA" id="ARBA00022679"/>
    </source>
</evidence>
<organism evidence="13 14">
    <name type="scientific">Caulobacter vibrioides</name>
    <name type="common">Caulobacter crescentus</name>
    <dbReference type="NCBI Taxonomy" id="155892"/>
    <lineage>
        <taxon>Bacteria</taxon>
        <taxon>Pseudomonadati</taxon>
        <taxon>Pseudomonadota</taxon>
        <taxon>Alphaproteobacteria</taxon>
        <taxon>Caulobacterales</taxon>
        <taxon>Caulobacteraceae</taxon>
        <taxon>Caulobacter</taxon>
    </lineage>
</organism>
<dbReference type="InterPro" id="IPR043150">
    <property type="entry name" value="Phytochrome_PHY_sf"/>
</dbReference>
<evidence type="ECO:0000256" key="11">
    <source>
        <dbReference type="ARBA" id="ARBA00023170"/>
    </source>
</evidence>
<dbReference type="InterPro" id="IPR029016">
    <property type="entry name" value="GAF-like_dom_sf"/>
</dbReference>
<dbReference type="EMBL" id="NCDQ01000557">
    <property type="protein sequence ID" value="OYW98055.1"/>
    <property type="molecule type" value="Genomic_DNA"/>
</dbReference>
<dbReference type="InterPro" id="IPR001294">
    <property type="entry name" value="Phytochrome"/>
</dbReference>
<accession>A0A258CRG0</accession>
<dbReference type="PROSITE" id="PS50046">
    <property type="entry name" value="PHYTOCHROME_2"/>
    <property type="match status" value="1"/>
</dbReference>
<dbReference type="GO" id="GO:0004673">
    <property type="term" value="F:protein histidine kinase activity"/>
    <property type="evidence" value="ECO:0007669"/>
    <property type="project" value="UniProtKB-EC"/>
</dbReference>
<dbReference type="SMART" id="SM00911">
    <property type="entry name" value="HWE_HK"/>
    <property type="match status" value="1"/>
</dbReference>
<dbReference type="Gene3D" id="3.40.50.2300">
    <property type="match status" value="1"/>
</dbReference>
<comment type="caution">
    <text evidence="13">The sequence shown here is derived from an EMBL/GenBank/DDBJ whole genome shotgun (WGS) entry which is preliminary data.</text>
</comment>
<keyword evidence="9" id="KW-0067">ATP-binding</keyword>
<dbReference type="PANTHER" id="PTHR41523:SF8">
    <property type="entry name" value="ETHYLENE RESPONSE SENSOR PROTEIN"/>
    <property type="match status" value="1"/>
</dbReference>
<dbReference type="GO" id="GO:0009584">
    <property type="term" value="P:detection of visible light"/>
    <property type="evidence" value="ECO:0007669"/>
    <property type="project" value="InterPro"/>
</dbReference>
<evidence type="ECO:0000256" key="3">
    <source>
        <dbReference type="ARBA" id="ARBA00022543"/>
    </source>
</evidence>
<dbReference type="Gene3D" id="3.30.565.10">
    <property type="entry name" value="Histidine kinase-like ATPase, C-terminal domain"/>
    <property type="match status" value="1"/>
</dbReference>
<dbReference type="PANTHER" id="PTHR41523">
    <property type="entry name" value="TWO-COMPONENT SYSTEM SENSOR PROTEIN"/>
    <property type="match status" value="1"/>
</dbReference>
<gene>
    <name evidence="13" type="ORF">B7Z12_20540</name>
</gene>
<feature type="non-terminal residue" evidence="13">
    <location>
        <position position="1"/>
    </location>
</feature>
<dbReference type="InterPro" id="IPR036890">
    <property type="entry name" value="HATPase_C_sf"/>
</dbReference>
<dbReference type="InterPro" id="IPR011102">
    <property type="entry name" value="Sig_transdc_His_kinase_HWE"/>
</dbReference>
<evidence type="ECO:0000256" key="4">
    <source>
        <dbReference type="ARBA" id="ARBA00022553"/>
    </source>
</evidence>
<keyword evidence="4" id="KW-0597">Phosphoprotein</keyword>
<dbReference type="GO" id="GO:0006355">
    <property type="term" value="P:regulation of DNA-templated transcription"/>
    <property type="evidence" value="ECO:0007669"/>
    <property type="project" value="InterPro"/>
</dbReference>
<dbReference type="GO" id="GO:0009881">
    <property type="term" value="F:photoreceptor activity"/>
    <property type="evidence" value="ECO:0007669"/>
    <property type="project" value="UniProtKB-KW"/>
</dbReference>
<evidence type="ECO:0000256" key="10">
    <source>
        <dbReference type="ARBA" id="ARBA00022991"/>
    </source>
</evidence>
<feature type="domain" description="Phytochrome chromophore attachment site" evidence="12">
    <location>
        <begin position="1"/>
        <end position="63"/>
    </location>
</feature>
<keyword evidence="7" id="KW-0547">Nucleotide-binding</keyword>
<keyword evidence="6" id="KW-0808">Transferase</keyword>
<evidence type="ECO:0000256" key="5">
    <source>
        <dbReference type="ARBA" id="ARBA00022606"/>
    </source>
</evidence>
<evidence type="ECO:0000256" key="2">
    <source>
        <dbReference type="ARBA" id="ARBA00012438"/>
    </source>
</evidence>
<evidence type="ECO:0000259" key="12">
    <source>
        <dbReference type="PROSITE" id="PS50046"/>
    </source>
</evidence>
<dbReference type="InterPro" id="IPR003018">
    <property type="entry name" value="GAF"/>
</dbReference>
<evidence type="ECO:0000256" key="1">
    <source>
        <dbReference type="ARBA" id="ARBA00000085"/>
    </source>
</evidence>
<dbReference type="PRINTS" id="PR01033">
    <property type="entry name" value="PHYTOCHROME"/>
</dbReference>
<dbReference type="AlphaFoldDB" id="A0A258CRG0"/>
<keyword evidence="11" id="KW-0675">Receptor</keyword>
<dbReference type="Pfam" id="PF07536">
    <property type="entry name" value="HWE_HK"/>
    <property type="match status" value="1"/>
</dbReference>
<sequence length="553" mass="60258">LSMSMLRAVSPVHIEYLRNMGVGASLSISILRHGRLWGLFACHHYGPHHISYERRTAAELFGQIFSYMLESREQEVAARHVERARNLHDRLVSSVATASGPESLTPYFGELCALANCDGVTLRMGGQTATHGTRLAPERLDALVAFLDNHPIPGVFHTHHLAAHLPEAKDWREAAGVIAVPLSREPGDYLIFQRAEVVREVAWAGDPNKAVTVGPLGARLTPRESFEAWKETVRGQSRPWSASELAAVESLRLTLLEVVMRLTDLANAERGKAQHRQEVLIAELNHRVRNILGLIRGLISQSRDGATSVQNFFDVVSGRVQALARAHDQITQQHWGPGALRELIRSEAEAYLAAKADRLILTGPEILIEPQAFSTLSLVVHELVTNSAKYGALCDSRGQVHVTWRTDPSGALELAWREEGGPLVKTPSRRGFGSTIIERSIPHELGGEAEVLFEPAGLQVALRLPGRYVVEAPPRPAGAAHAPSPERQVAGPAHVLVVEDNMIIALDLEGVLQKFGIGEISLASTVGALRASTQADRTSPSSISIWGRKPACP</sequence>
<reference evidence="13 14" key="1">
    <citation type="submission" date="2017-03" db="EMBL/GenBank/DDBJ databases">
        <title>Lifting the veil on microbial sulfur biogeochemistry in mining wastewaters.</title>
        <authorList>
            <person name="Kantor R.S."/>
            <person name="Colenbrander Nelson T."/>
            <person name="Marshall S."/>
            <person name="Bennett D."/>
            <person name="Apte S."/>
            <person name="Camacho D."/>
            <person name="Thomas B.C."/>
            <person name="Warren L.A."/>
            <person name="Banfield J.F."/>
        </authorList>
    </citation>
    <scope>NUCLEOTIDE SEQUENCE [LARGE SCALE GENOMIC DNA]</scope>
    <source>
        <strain evidence="13">32-67-7</strain>
    </source>
</reference>
<dbReference type="SUPFAM" id="SSF55781">
    <property type="entry name" value="GAF domain-like"/>
    <property type="match status" value="2"/>
</dbReference>
<dbReference type="InterPro" id="IPR016132">
    <property type="entry name" value="Phyto_chromo_attachment"/>
</dbReference>
<dbReference type="InterPro" id="IPR013515">
    <property type="entry name" value="Phytochrome_cen-reg"/>
</dbReference>
<dbReference type="Pfam" id="PF01590">
    <property type="entry name" value="GAF"/>
    <property type="match status" value="1"/>
</dbReference>
<dbReference type="Pfam" id="PF00360">
    <property type="entry name" value="PHY"/>
    <property type="match status" value="1"/>
</dbReference>
<keyword evidence="5" id="KW-0716">Sensory transduction</keyword>
<proteinExistence type="predicted"/>
<evidence type="ECO:0000256" key="7">
    <source>
        <dbReference type="ARBA" id="ARBA00022741"/>
    </source>
</evidence>
<dbReference type="Gene3D" id="3.30.450.40">
    <property type="match status" value="1"/>
</dbReference>
<name>A0A258CRG0_CAUVI</name>
<dbReference type="EC" id="2.7.13.3" evidence="2"/>
<dbReference type="GO" id="GO:0005524">
    <property type="term" value="F:ATP binding"/>
    <property type="evidence" value="ECO:0007669"/>
    <property type="project" value="UniProtKB-KW"/>
</dbReference>
<protein>
    <recommendedName>
        <fullName evidence="2">histidine kinase</fullName>
        <ecNumber evidence="2">2.7.13.3</ecNumber>
    </recommendedName>
</protein>
<comment type="catalytic activity">
    <reaction evidence="1">
        <text>ATP + protein L-histidine = ADP + protein N-phospho-L-histidine.</text>
        <dbReference type="EC" id="2.7.13.3"/>
    </reaction>
</comment>
<evidence type="ECO:0000313" key="13">
    <source>
        <dbReference type="EMBL" id="OYW98055.1"/>
    </source>
</evidence>
<evidence type="ECO:0000256" key="8">
    <source>
        <dbReference type="ARBA" id="ARBA00022777"/>
    </source>
</evidence>